<dbReference type="InterPro" id="IPR001810">
    <property type="entry name" value="F-box_dom"/>
</dbReference>
<dbReference type="CDD" id="cd09917">
    <property type="entry name" value="F-box_SF"/>
    <property type="match status" value="1"/>
</dbReference>
<protein>
    <recommendedName>
        <fullName evidence="2">F-box domain-containing protein</fullName>
    </recommendedName>
</protein>
<dbReference type="AlphaFoldDB" id="A0A8J2PGN3"/>
<proteinExistence type="predicted"/>
<feature type="domain" description="F-box" evidence="2">
    <location>
        <begin position="33"/>
        <end position="60"/>
    </location>
</feature>
<sequence length="82" mass="9324">EDDKNHLLEPSSSSSDVRISTPAEPSVLSIEFILKEIFNCLSVRDLLRCSLVNRAWNLHSRSILRDKKKCVAEVVGHRPCYT</sequence>
<organism evidence="3 4">
    <name type="scientific">Allacma fusca</name>
    <dbReference type="NCBI Taxonomy" id="39272"/>
    <lineage>
        <taxon>Eukaryota</taxon>
        <taxon>Metazoa</taxon>
        <taxon>Ecdysozoa</taxon>
        <taxon>Arthropoda</taxon>
        <taxon>Hexapoda</taxon>
        <taxon>Collembola</taxon>
        <taxon>Symphypleona</taxon>
        <taxon>Sminthuridae</taxon>
        <taxon>Allacma</taxon>
    </lineage>
</organism>
<keyword evidence="4" id="KW-1185">Reference proteome</keyword>
<evidence type="ECO:0000313" key="4">
    <source>
        <dbReference type="Proteomes" id="UP000708208"/>
    </source>
</evidence>
<feature type="non-terminal residue" evidence="3">
    <location>
        <position position="82"/>
    </location>
</feature>
<reference evidence="3" key="1">
    <citation type="submission" date="2021-06" db="EMBL/GenBank/DDBJ databases">
        <authorList>
            <person name="Hodson N. C."/>
            <person name="Mongue J. A."/>
            <person name="Jaron S. K."/>
        </authorList>
    </citation>
    <scope>NUCLEOTIDE SEQUENCE</scope>
</reference>
<dbReference type="Proteomes" id="UP000708208">
    <property type="component" value="Unassembled WGS sequence"/>
</dbReference>
<feature type="region of interest" description="Disordered" evidence="1">
    <location>
        <begin position="1"/>
        <end position="21"/>
    </location>
</feature>
<evidence type="ECO:0000259" key="2">
    <source>
        <dbReference type="Pfam" id="PF12937"/>
    </source>
</evidence>
<name>A0A8J2PGN3_9HEXA</name>
<accession>A0A8J2PGN3</accession>
<evidence type="ECO:0000256" key="1">
    <source>
        <dbReference type="SAM" id="MobiDB-lite"/>
    </source>
</evidence>
<dbReference type="Pfam" id="PF12937">
    <property type="entry name" value="F-box-like"/>
    <property type="match status" value="1"/>
</dbReference>
<evidence type="ECO:0000313" key="3">
    <source>
        <dbReference type="EMBL" id="CAG7822703.1"/>
    </source>
</evidence>
<comment type="caution">
    <text evidence="3">The sequence shown here is derived from an EMBL/GenBank/DDBJ whole genome shotgun (WGS) entry which is preliminary data.</text>
</comment>
<gene>
    <name evidence="3" type="ORF">AFUS01_LOCUS32961</name>
</gene>
<dbReference type="EMBL" id="CAJVCH010527173">
    <property type="protein sequence ID" value="CAG7822703.1"/>
    <property type="molecule type" value="Genomic_DNA"/>
</dbReference>
<feature type="non-terminal residue" evidence="3">
    <location>
        <position position="1"/>
    </location>
</feature>